<evidence type="ECO:0000256" key="1">
    <source>
        <dbReference type="SAM" id="MobiDB-lite"/>
    </source>
</evidence>
<dbReference type="EMBL" id="JAWRVG010000020">
    <property type="protein sequence ID" value="KAK4073009.1"/>
    <property type="molecule type" value="Genomic_DNA"/>
</dbReference>
<reference evidence="2" key="1">
    <citation type="submission" date="2023-11" db="EMBL/GenBank/DDBJ databases">
        <title>The genome sequences of three competitors of mushroom-forming fungi.</title>
        <authorList>
            <person name="Beijen E."/>
            <person name="Ohm R.A."/>
        </authorList>
    </citation>
    <scope>NUCLEOTIDE SEQUENCE</scope>
    <source>
        <strain evidence="2">CBS 100526</strain>
    </source>
</reference>
<protein>
    <submittedName>
        <fullName evidence="2">Uncharacterized protein</fullName>
    </submittedName>
</protein>
<feature type="region of interest" description="Disordered" evidence="1">
    <location>
        <begin position="1"/>
        <end position="62"/>
    </location>
</feature>
<feature type="compositionally biased region" description="Low complexity" evidence="1">
    <location>
        <begin position="27"/>
        <end position="40"/>
    </location>
</feature>
<proteinExistence type="predicted"/>
<evidence type="ECO:0000313" key="3">
    <source>
        <dbReference type="Proteomes" id="UP001273209"/>
    </source>
</evidence>
<accession>A0AAE1ICX0</accession>
<feature type="compositionally biased region" description="Low complexity" evidence="1">
    <location>
        <begin position="155"/>
        <end position="166"/>
    </location>
</feature>
<dbReference type="AlphaFoldDB" id="A0AAE1ICX0"/>
<keyword evidence="3" id="KW-1185">Reference proteome</keyword>
<feature type="region of interest" description="Disordered" evidence="1">
    <location>
        <begin position="155"/>
        <end position="175"/>
    </location>
</feature>
<comment type="caution">
    <text evidence="2">The sequence shown here is derived from an EMBL/GenBank/DDBJ whole genome shotgun (WGS) entry which is preliminary data.</text>
</comment>
<organism evidence="2 3">
    <name type="scientific">Trichoderma aggressivum f. europaeum</name>
    <dbReference type="NCBI Taxonomy" id="173218"/>
    <lineage>
        <taxon>Eukaryota</taxon>
        <taxon>Fungi</taxon>
        <taxon>Dikarya</taxon>
        <taxon>Ascomycota</taxon>
        <taxon>Pezizomycotina</taxon>
        <taxon>Sordariomycetes</taxon>
        <taxon>Hypocreomycetidae</taxon>
        <taxon>Hypocreales</taxon>
        <taxon>Hypocreaceae</taxon>
        <taxon>Trichoderma</taxon>
    </lineage>
</organism>
<name>A0AAE1ICX0_9HYPO</name>
<feature type="compositionally biased region" description="Low complexity" evidence="1">
    <location>
        <begin position="1"/>
        <end position="14"/>
    </location>
</feature>
<sequence>MPSSSPHFCPPSSSITALPLVIPQHPPEQQAQAHAHAQAQSNRKPAQHSTAGEPPVHVLPRSHWAPGWKPGVMSSALWPLDADAAAASQARMQPVQPPLGLPARFSYPIMQDPDSASAASGSLRFAVAANPPVPSSGSNRAPPLAGLAHDRLPSLSSFSSGAPPSSKVRGWGGQQSTARINKVAAKSAARGSIWGRLGSETPALTPASSDKTRQKRQVTMLRWA</sequence>
<dbReference type="RefSeq" id="XP_062755486.1">
    <property type="nucleotide sequence ID" value="XM_062900227.1"/>
</dbReference>
<gene>
    <name evidence="2" type="ORF">Triagg1_5686</name>
</gene>
<dbReference type="GeneID" id="87920132"/>
<feature type="compositionally biased region" description="Polar residues" evidence="1">
    <location>
        <begin position="41"/>
        <end position="50"/>
    </location>
</feature>
<feature type="region of interest" description="Disordered" evidence="1">
    <location>
        <begin position="194"/>
        <end position="224"/>
    </location>
</feature>
<evidence type="ECO:0000313" key="2">
    <source>
        <dbReference type="EMBL" id="KAK4073009.1"/>
    </source>
</evidence>
<dbReference type="Proteomes" id="UP001273209">
    <property type="component" value="Unassembled WGS sequence"/>
</dbReference>